<organism evidence="1 2">
    <name type="scientific">Pyxidicoccus fallax</name>
    <dbReference type="NCBI Taxonomy" id="394095"/>
    <lineage>
        <taxon>Bacteria</taxon>
        <taxon>Pseudomonadati</taxon>
        <taxon>Myxococcota</taxon>
        <taxon>Myxococcia</taxon>
        <taxon>Myxococcales</taxon>
        <taxon>Cystobacterineae</taxon>
        <taxon>Myxococcaceae</taxon>
        <taxon>Pyxidicoccus</taxon>
    </lineage>
</organism>
<dbReference type="AlphaFoldDB" id="A0A848LDA3"/>
<dbReference type="Proteomes" id="UP000518300">
    <property type="component" value="Unassembled WGS sequence"/>
</dbReference>
<protein>
    <submittedName>
        <fullName evidence="1">Uncharacterized protein</fullName>
    </submittedName>
</protein>
<dbReference type="EMBL" id="JABBJJ010000025">
    <property type="protein sequence ID" value="NMO14795.1"/>
    <property type="molecule type" value="Genomic_DNA"/>
</dbReference>
<evidence type="ECO:0000313" key="2">
    <source>
        <dbReference type="Proteomes" id="UP000518300"/>
    </source>
</evidence>
<sequence length="265" mass="29997">MDAEVLEPIIATMPVRPVVDIGGPKGSLKPKARDRRVSNKIQACYVRDRDFDFDPPLDLARPTEDSRHGTPSTILGWRWCRHELENYLLEPLLVAAATGWNEADYSQALLGAARSITPYTASRWVMGVARRSLPPFKELPTRPDAVSNNEIRIPSDCSEKASSDWVRQQIELFRQQVDSSLAANVIQASFDLYLQRLSAQSQPHEILVWHSGKDLLAAMQPLIAKRPESDPVSFRRTLRDWVRDNPTNTLAFLPEWKELLTFLAA</sequence>
<proteinExistence type="predicted"/>
<reference evidence="1 2" key="1">
    <citation type="submission" date="2020-04" db="EMBL/GenBank/DDBJ databases">
        <title>Draft genome of Pyxidicoccus fallax type strain.</title>
        <authorList>
            <person name="Whitworth D.E."/>
        </authorList>
    </citation>
    <scope>NUCLEOTIDE SEQUENCE [LARGE SCALE GENOMIC DNA]</scope>
    <source>
        <strain evidence="1 2">DSM 14698</strain>
    </source>
</reference>
<dbReference type="RefSeq" id="WP_169344089.1">
    <property type="nucleotide sequence ID" value="NZ_JABBJJ010000025.1"/>
</dbReference>
<keyword evidence="2" id="KW-1185">Reference proteome</keyword>
<evidence type="ECO:0000313" key="1">
    <source>
        <dbReference type="EMBL" id="NMO14795.1"/>
    </source>
</evidence>
<accession>A0A848LDA3</accession>
<name>A0A848LDA3_9BACT</name>
<comment type="caution">
    <text evidence="1">The sequence shown here is derived from an EMBL/GenBank/DDBJ whole genome shotgun (WGS) entry which is preliminary data.</text>
</comment>
<gene>
    <name evidence="1" type="ORF">HG543_07970</name>
</gene>